<reference evidence="2 3" key="1">
    <citation type="submission" date="2013-11" db="EMBL/GenBank/DDBJ databases">
        <title>Genome sequencing of Stegodyphus mimosarum.</title>
        <authorList>
            <person name="Bechsgaard J."/>
        </authorList>
    </citation>
    <scope>NUCLEOTIDE SEQUENCE [LARGE SCALE GENOMIC DNA]</scope>
</reference>
<evidence type="ECO:0000313" key="2">
    <source>
        <dbReference type="EMBL" id="KFM79563.1"/>
    </source>
</evidence>
<dbReference type="Gene3D" id="3.30.40.10">
    <property type="entry name" value="Zinc/RING finger domain, C3HC4 (zinc finger)"/>
    <property type="match status" value="1"/>
</dbReference>
<evidence type="ECO:0000313" key="3">
    <source>
        <dbReference type="Proteomes" id="UP000054359"/>
    </source>
</evidence>
<gene>
    <name evidence="2" type="ORF">X975_26705</name>
</gene>
<dbReference type="STRING" id="407821.A0A087UQC4"/>
<feature type="domain" description="PHF7/G2E3-like PHD zinc finger" evidence="1">
    <location>
        <begin position="29"/>
        <end position="85"/>
    </location>
</feature>
<proteinExistence type="predicted"/>
<dbReference type="InterPro" id="IPR011011">
    <property type="entry name" value="Znf_FYVE_PHD"/>
</dbReference>
<dbReference type="InterPro" id="IPR059102">
    <property type="entry name" value="PHD_PHF7/G2E3-like"/>
</dbReference>
<dbReference type="Proteomes" id="UP000054359">
    <property type="component" value="Unassembled WGS sequence"/>
</dbReference>
<dbReference type="Pfam" id="PF26054">
    <property type="entry name" value="PHD_G2E3"/>
    <property type="match status" value="1"/>
</dbReference>
<dbReference type="AlphaFoldDB" id="A0A087UQC4"/>
<dbReference type="SUPFAM" id="SSF57903">
    <property type="entry name" value="FYVE/PHD zinc finger"/>
    <property type="match status" value="1"/>
</dbReference>
<dbReference type="EMBL" id="KK121019">
    <property type="protein sequence ID" value="KFM79563.1"/>
    <property type="molecule type" value="Genomic_DNA"/>
</dbReference>
<dbReference type="OrthoDB" id="512616at2759"/>
<organism evidence="2 3">
    <name type="scientific">Stegodyphus mimosarum</name>
    <name type="common">African social velvet spider</name>
    <dbReference type="NCBI Taxonomy" id="407821"/>
    <lineage>
        <taxon>Eukaryota</taxon>
        <taxon>Metazoa</taxon>
        <taxon>Ecdysozoa</taxon>
        <taxon>Arthropoda</taxon>
        <taxon>Chelicerata</taxon>
        <taxon>Arachnida</taxon>
        <taxon>Araneae</taxon>
        <taxon>Araneomorphae</taxon>
        <taxon>Entelegynae</taxon>
        <taxon>Eresoidea</taxon>
        <taxon>Eresidae</taxon>
        <taxon>Stegodyphus</taxon>
    </lineage>
</organism>
<keyword evidence="3" id="KW-1185">Reference proteome</keyword>
<name>A0A087UQC4_STEMI</name>
<feature type="non-terminal residue" evidence="2">
    <location>
        <position position="346"/>
    </location>
</feature>
<protein>
    <submittedName>
        <fullName evidence="2">G2/M phase-specific E3 ubiquitin-protein ligase</fullName>
    </submittedName>
</protein>
<accession>A0A087UQC4</accession>
<evidence type="ECO:0000259" key="1">
    <source>
        <dbReference type="Pfam" id="PF26054"/>
    </source>
</evidence>
<dbReference type="InterPro" id="IPR013083">
    <property type="entry name" value="Znf_RING/FYVE/PHD"/>
</dbReference>
<sequence>MQVHGICIPEKDASWELETNAFGELLHRPECGAVTCHCIHGRKYSGKKYSAWDLVSCSDCGSTARHKYCENLRGTESSWLCNECEVFEDEIKKKKQSSVNYFPRVVCKLVDIKTNTSLSNFKNTEPLSETLVKTFQSDIVGEACQLDIMNKVCRPDIIDEIYHQDTSNGAYHLNTGTEAKQEDSEVGTFQSLDSVEETTLLVNGSNSLLSSHCAISYSKAGLNLDTCSHNVAGNSDSYVKDHNLNLMQLSETEDVANDSCNIKSLEGVSECLKSKAVSIDASESHLRNKTINQLHNESSQVTLKHFVSKKGKKRKLETKLPRKDACCMHPNKCIKRLLGYECHKYR</sequence>